<dbReference type="SUPFAM" id="SSF51366">
    <property type="entry name" value="Ribulose-phoshate binding barrel"/>
    <property type="match status" value="1"/>
</dbReference>
<feature type="binding site" evidence="14">
    <location>
        <position position="88"/>
    </location>
    <ligand>
        <name>substrate</name>
    </ligand>
</feature>
<dbReference type="GO" id="GO:0046872">
    <property type="term" value="F:metal ion binding"/>
    <property type="evidence" value="ECO:0007669"/>
    <property type="project" value="UniProtKB-KW"/>
</dbReference>
<dbReference type="Gene3D" id="3.20.20.70">
    <property type="entry name" value="Aldolase class I"/>
    <property type="match status" value="1"/>
</dbReference>
<dbReference type="InterPro" id="IPR000056">
    <property type="entry name" value="Ribul_P_3_epim-like"/>
</dbReference>
<sequence length="247" mass="26315">MVDEPGSVSRGGPRRSAPSWSLKEPELVASVLGADYARLGDEVASLTDAGVDRIQWDIMDGRFVPNMTFGPDVVAVCRQHSHLPFEAHLMVQDPDPMLARFAAAGCETIIVHAETCPHLLRTLSTIRDLGVEAGVAVNPSTSVDFLRHVLDQLDQIVVMTVNPGFGGQKYIARMEEKVSEVRALVDHSGSPARIEVDGGISTDTARAAWYAGAELLVAGSAVLGHSGGKRTAVAELHRALARPVPAP</sequence>
<dbReference type="InterPro" id="IPR011060">
    <property type="entry name" value="RibuloseP-bd_barrel"/>
</dbReference>
<dbReference type="EMBL" id="SMKW01000096">
    <property type="protein sequence ID" value="TDD37371.1"/>
    <property type="molecule type" value="Genomic_DNA"/>
</dbReference>
<evidence type="ECO:0000256" key="1">
    <source>
        <dbReference type="ARBA" id="ARBA00001782"/>
    </source>
</evidence>
<comment type="caution">
    <text evidence="16">The sequence shown here is derived from an EMBL/GenBank/DDBJ whole genome shotgun (WGS) entry which is preliminary data.</text>
</comment>
<evidence type="ECO:0000313" key="17">
    <source>
        <dbReference type="Proteomes" id="UP000294947"/>
    </source>
</evidence>
<evidence type="ECO:0000256" key="2">
    <source>
        <dbReference type="ARBA" id="ARBA00001936"/>
    </source>
</evidence>
<evidence type="ECO:0000256" key="13">
    <source>
        <dbReference type="PIRSR" id="PIRSR001461-2"/>
    </source>
</evidence>
<gene>
    <name evidence="16" type="primary">rpe</name>
    <name evidence="16" type="ORF">E1288_40585</name>
</gene>
<dbReference type="GO" id="GO:0005737">
    <property type="term" value="C:cytoplasm"/>
    <property type="evidence" value="ECO:0007669"/>
    <property type="project" value="UniProtKB-ARBA"/>
</dbReference>
<evidence type="ECO:0000256" key="12">
    <source>
        <dbReference type="PIRSR" id="PIRSR001461-1"/>
    </source>
</evidence>
<evidence type="ECO:0000256" key="14">
    <source>
        <dbReference type="PIRSR" id="PIRSR001461-3"/>
    </source>
</evidence>
<keyword evidence="11" id="KW-0119">Carbohydrate metabolism</keyword>
<comment type="cofactor">
    <cofactor evidence="2">
        <name>Mn(2+)</name>
        <dbReference type="ChEBI" id="CHEBI:29035"/>
    </cofactor>
</comment>
<dbReference type="NCBIfam" id="NF004076">
    <property type="entry name" value="PRK05581.1-4"/>
    <property type="match status" value="1"/>
</dbReference>
<feature type="binding site" evidence="13">
    <location>
        <position position="57"/>
    </location>
    <ligand>
        <name>a divalent metal cation</name>
        <dbReference type="ChEBI" id="CHEBI:60240"/>
    </ligand>
</feature>
<feature type="active site" description="Proton acceptor" evidence="12">
    <location>
        <position position="57"/>
    </location>
</feature>
<evidence type="ECO:0000256" key="8">
    <source>
        <dbReference type="ARBA" id="ARBA00022723"/>
    </source>
</evidence>
<dbReference type="InterPro" id="IPR026019">
    <property type="entry name" value="Ribul_P_3_epim"/>
</dbReference>
<comment type="catalytic activity">
    <reaction evidence="1 11">
        <text>D-ribulose 5-phosphate = D-xylulose 5-phosphate</text>
        <dbReference type="Rhea" id="RHEA:13677"/>
        <dbReference type="ChEBI" id="CHEBI:57737"/>
        <dbReference type="ChEBI" id="CHEBI:58121"/>
        <dbReference type="EC" id="5.1.3.1"/>
    </reaction>
</comment>
<dbReference type="GO" id="GO:0006098">
    <property type="term" value="P:pentose-phosphate shunt"/>
    <property type="evidence" value="ECO:0007669"/>
    <property type="project" value="UniProtKB-UniRule"/>
</dbReference>
<comment type="similarity">
    <text evidence="6 11">Belongs to the ribulose-phosphate 3-epimerase family.</text>
</comment>
<keyword evidence="17" id="KW-1185">Reference proteome</keyword>
<dbReference type="InterPro" id="IPR013785">
    <property type="entry name" value="Aldolase_TIM"/>
</dbReference>
<evidence type="ECO:0000256" key="10">
    <source>
        <dbReference type="NCBIfam" id="TIGR01163"/>
    </source>
</evidence>
<keyword evidence="8 13" id="KW-0479">Metal-binding</keyword>
<name>A0A4R4XZM3_9PSEU</name>
<dbReference type="Proteomes" id="UP000294947">
    <property type="component" value="Unassembled WGS sequence"/>
</dbReference>
<keyword evidence="13" id="KW-0862">Zinc</keyword>
<evidence type="ECO:0000256" key="4">
    <source>
        <dbReference type="ARBA" id="ARBA00001947"/>
    </source>
</evidence>
<evidence type="ECO:0000256" key="5">
    <source>
        <dbReference type="ARBA" id="ARBA00001954"/>
    </source>
</evidence>
<evidence type="ECO:0000256" key="11">
    <source>
        <dbReference type="PIRNR" id="PIRNR001461"/>
    </source>
</evidence>
<feature type="binding site" evidence="13">
    <location>
        <position position="197"/>
    </location>
    <ligand>
        <name>a divalent metal cation</name>
        <dbReference type="ChEBI" id="CHEBI:60240"/>
    </ligand>
</feature>
<dbReference type="NCBIfam" id="TIGR01163">
    <property type="entry name" value="rpe"/>
    <property type="match status" value="1"/>
</dbReference>
<dbReference type="GO" id="GO:0004750">
    <property type="term" value="F:D-ribulose-phosphate 3-epimerase activity"/>
    <property type="evidence" value="ECO:0007669"/>
    <property type="project" value="UniProtKB-UniRule"/>
</dbReference>
<feature type="binding site" evidence="14">
    <location>
        <position position="30"/>
    </location>
    <ligand>
        <name>substrate</name>
    </ligand>
</feature>
<feature type="active site" description="Proton donor" evidence="12">
    <location>
        <position position="197"/>
    </location>
</feature>
<evidence type="ECO:0000313" key="16">
    <source>
        <dbReference type="EMBL" id="TDD37371.1"/>
    </source>
</evidence>
<comment type="cofactor">
    <cofactor evidence="4">
        <name>Zn(2+)</name>
        <dbReference type="ChEBI" id="CHEBI:29105"/>
    </cofactor>
</comment>
<comment type="cofactor">
    <cofactor evidence="3">
        <name>Co(2+)</name>
        <dbReference type="ChEBI" id="CHEBI:48828"/>
    </cofactor>
</comment>
<dbReference type="GO" id="GO:0005975">
    <property type="term" value="P:carbohydrate metabolic process"/>
    <property type="evidence" value="ECO:0007669"/>
    <property type="project" value="InterPro"/>
</dbReference>
<keyword evidence="13" id="KW-0170">Cobalt</keyword>
<dbReference type="PANTHER" id="PTHR11749">
    <property type="entry name" value="RIBULOSE-5-PHOSPHATE-3-EPIMERASE"/>
    <property type="match status" value="1"/>
</dbReference>
<evidence type="ECO:0000256" key="15">
    <source>
        <dbReference type="SAM" id="MobiDB-lite"/>
    </source>
</evidence>
<feature type="binding site" evidence="13">
    <location>
        <position position="88"/>
    </location>
    <ligand>
        <name>a divalent metal cation</name>
        <dbReference type="ChEBI" id="CHEBI:60240"/>
    </ligand>
</feature>
<comment type="cofactor">
    <cofactor evidence="13">
        <name>a divalent metal cation</name>
        <dbReference type="ChEBI" id="CHEBI:60240"/>
    </cofactor>
    <text evidence="13">Binds 1 divalent metal cation per subunit.</text>
</comment>
<accession>A0A4R4XZM3</accession>
<dbReference type="AlphaFoldDB" id="A0A4R4XZM3"/>
<evidence type="ECO:0000256" key="3">
    <source>
        <dbReference type="ARBA" id="ARBA00001941"/>
    </source>
</evidence>
<dbReference type="Pfam" id="PF00834">
    <property type="entry name" value="Ribul_P_3_epim"/>
    <property type="match status" value="1"/>
</dbReference>
<feature type="region of interest" description="Disordered" evidence="15">
    <location>
        <begin position="1"/>
        <end position="21"/>
    </location>
</feature>
<dbReference type="FunFam" id="3.20.20.70:FF:000004">
    <property type="entry name" value="Ribulose-phosphate 3-epimerase"/>
    <property type="match status" value="1"/>
</dbReference>
<keyword evidence="13" id="KW-0464">Manganese</keyword>
<feature type="binding site" evidence="14">
    <location>
        <position position="199"/>
    </location>
    <ligand>
        <name>substrate</name>
    </ligand>
</feature>
<protein>
    <recommendedName>
        <fullName evidence="7 10">Ribulose-phosphate 3-epimerase</fullName>
        <ecNumber evidence="7 10">5.1.3.1</ecNumber>
    </recommendedName>
</protein>
<evidence type="ECO:0000256" key="9">
    <source>
        <dbReference type="ARBA" id="ARBA00023235"/>
    </source>
</evidence>
<comment type="cofactor">
    <cofactor evidence="5">
        <name>Fe(2+)</name>
        <dbReference type="ChEBI" id="CHEBI:29033"/>
    </cofactor>
</comment>
<reference evidence="16 17" key="1">
    <citation type="submission" date="2019-03" db="EMBL/GenBank/DDBJ databases">
        <title>Draft genome sequences of novel Actinobacteria.</title>
        <authorList>
            <person name="Sahin N."/>
            <person name="Ay H."/>
            <person name="Saygin H."/>
        </authorList>
    </citation>
    <scope>NUCLEOTIDE SEQUENCE [LARGE SCALE GENOMIC DNA]</scope>
    <source>
        <strain evidence="16 17">7K502</strain>
    </source>
</reference>
<dbReference type="EC" id="5.1.3.1" evidence="7 10"/>
<dbReference type="OrthoDB" id="1645589at2"/>
<evidence type="ECO:0000256" key="6">
    <source>
        <dbReference type="ARBA" id="ARBA00009541"/>
    </source>
</evidence>
<keyword evidence="9 11" id="KW-0413">Isomerase</keyword>
<evidence type="ECO:0000256" key="7">
    <source>
        <dbReference type="ARBA" id="ARBA00013188"/>
    </source>
</evidence>
<proteinExistence type="inferred from homology"/>
<dbReference type="CDD" id="cd00429">
    <property type="entry name" value="RPE"/>
    <property type="match status" value="1"/>
</dbReference>
<organism evidence="16 17">
    <name type="scientific">Saccharopolyspora elongata</name>
    <dbReference type="NCBI Taxonomy" id="2530387"/>
    <lineage>
        <taxon>Bacteria</taxon>
        <taxon>Bacillati</taxon>
        <taxon>Actinomycetota</taxon>
        <taxon>Actinomycetes</taxon>
        <taxon>Pseudonocardiales</taxon>
        <taxon>Pseudonocardiaceae</taxon>
        <taxon>Saccharopolyspora</taxon>
    </lineage>
</organism>
<feature type="binding site" evidence="14">
    <location>
        <begin position="164"/>
        <end position="167"/>
    </location>
    <ligand>
        <name>substrate</name>
    </ligand>
</feature>
<dbReference type="PIRSF" id="PIRSF001461">
    <property type="entry name" value="RPE"/>
    <property type="match status" value="1"/>
</dbReference>
<feature type="binding site" evidence="14">
    <location>
        <begin position="219"/>
        <end position="220"/>
    </location>
    <ligand>
        <name>substrate</name>
    </ligand>
</feature>
<dbReference type="RefSeq" id="WP_132493987.1">
    <property type="nucleotide sequence ID" value="NZ_SMKW01000096.1"/>
</dbReference>